<dbReference type="EMBL" id="CM046118">
    <property type="protein sequence ID" value="KAI8438060.1"/>
    <property type="molecule type" value="Genomic_DNA"/>
</dbReference>
<protein>
    <submittedName>
        <fullName evidence="1">Uncharacterized protein</fullName>
    </submittedName>
</protein>
<reference evidence="1 2" key="1">
    <citation type="journal article" date="2022" name="Genome Biol. Evol.">
        <title>The Spruce Budworm Genome: Reconstructing the Evolutionary History of Antifreeze Proteins.</title>
        <authorList>
            <person name="Beliveau C."/>
            <person name="Gagne P."/>
            <person name="Picq S."/>
            <person name="Vernygora O."/>
            <person name="Keeling C.I."/>
            <person name="Pinkney K."/>
            <person name="Doucet D."/>
            <person name="Wen F."/>
            <person name="Johnston J.S."/>
            <person name="Maaroufi H."/>
            <person name="Boyle B."/>
            <person name="Laroche J."/>
            <person name="Dewar K."/>
            <person name="Juretic N."/>
            <person name="Blackburn G."/>
            <person name="Nisole A."/>
            <person name="Brunet B."/>
            <person name="Brandao M."/>
            <person name="Lumley L."/>
            <person name="Duan J."/>
            <person name="Quan G."/>
            <person name="Lucarotti C.J."/>
            <person name="Roe A.D."/>
            <person name="Sperling F.A.H."/>
            <person name="Levesque R.C."/>
            <person name="Cusson M."/>
        </authorList>
    </citation>
    <scope>NUCLEOTIDE SEQUENCE [LARGE SCALE GENOMIC DNA]</scope>
    <source>
        <strain evidence="1">Glfc:IPQL:Cfum</strain>
    </source>
</reference>
<name>A0ACC0KP29_CHOFU</name>
<comment type="caution">
    <text evidence="1">The sequence shown here is derived from an EMBL/GenBank/DDBJ whole genome shotgun (WGS) entry which is preliminary data.</text>
</comment>
<accession>A0ACC0KP29</accession>
<sequence>METRLDTLFGVILNIMFPIKMLLRVYSLCILMIDLSWVVVNAVFAVIQATYEVFRPPPMKSLSMETALVIGSGRGVGRELAIQLSELGAIVLCVDKNSANNKDTLEAIKMRDGSAMSFTCDITKKSNVEELAKQVKKRSREVLLLRNNDVILLSLTRDIGLVEDFSIWLDLARLFPALPSHDQLSQPPSQLIAFSWSEEVLAVFCQ</sequence>
<gene>
    <name evidence="1" type="ORF">MSG28_010704</name>
</gene>
<organism evidence="1 2">
    <name type="scientific">Choristoneura fumiferana</name>
    <name type="common">Spruce budworm moth</name>
    <name type="synonym">Archips fumiferana</name>
    <dbReference type="NCBI Taxonomy" id="7141"/>
    <lineage>
        <taxon>Eukaryota</taxon>
        <taxon>Metazoa</taxon>
        <taxon>Ecdysozoa</taxon>
        <taxon>Arthropoda</taxon>
        <taxon>Hexapoda</taxon>
        <taxon>Insecta</taxon>
        <taxon>Pterygota</taxon>
        <taxon>Neoptera</taxon>
        <taxon>Endopterygota</taxon>
        <taxon>Lepidoptera</taxon>
        <taxon>Glossata</taxon>
        <taxon>Ditrysia</taxon>
        <taxon>Tortricoidea</taxon>
        <taxon>Tortricidae</taxon>
        <taxon>Tortricinae</taxon>
        <taxon>Choristoneura</taxon>
    </lineage>
</organism>
<evidence type="ECO:0000313" key="2">
    <source>
        <dbReference type="Proteomes" id="UP001064048"/>
    </source>
</evidence>
<keyword evidence="2" id="KW-1185">Reference proteome</keyword>
<evidence type="ECO:0000313" key="1">
    <source>
        <dbReference type="EMBL" id="KAI8438060.1"/>
    </source>
</evidence>
<dbReference type="Proteomes" id="UP001064048">
    <property type="component" value="Chromosome 18"/>
</dbReference>
<proteinExistence type="predicted"/>